<feature type="region of interest" description="Disordered" evidence="1">
    <location>
        <begin position="1"/>
        <end position="31"/>
    </location>
</feature>
<dbReference type="AlphaFoldDB" id="A0A401GXF6"/>
<dbReference type="OrthoDB" id="61437at2759"/>
<dbReference type="GeneID" id="38783790"/>
<dbReference type="EMBL" id="BFAD01000010">
    <property type="protein sequence ID" value="GBE86873.1"/>
    <property type="molecule type" value="Genomic_DNA"/>
</dbReference>
<proteinExistence type="predicted"/>
<feature type="compositionally biased region" description="Polar residues" evidence="1">
    <location>
        <begin position="1"/>
        <end position="13"/>
    </location>
</feature>
<keyword evidence="3" id="KW-1185">Reference proteome</keyword>
<reference evidence="2 3" key="1">
    <citation type="journal article" date="2018" name="Sci. Rep.">
        <title>Genome sequence of the cauliflower mushroom Sparassis crispa (Hanabiratake) and its association with beneficial usage.</title>
        <authorList>
            <person name="Kiyama R."/>
            <person name="Furutani Y."/>
            <person name="Kawaguchi K."/>
            <person name="Nakanishi T."/>
        </authorList>
    </citation>
    <scope>NUCLEOTIDE SEQUENCE [LARGE SCALE GENOMIC DNA]</scope>
</reference>
<sequence>MFSRKNASSTVGSDGSELPSDNSHKSLPPTPFRFGIRKATTINVVNGVMGTWADPVIQNSLQILEQVADVGKALPFVAPAFALLKIIVDIENKARDADTKCTDLLERINFMLGQLPALKLVQITDATRQVVERMNHSLKASTALIQAYRKQGTVSRRINVGNRDKFISCADSINKCTNDLMITLQIHQTSQLDIITRPVPVDPVDEAAKSFISSHGGVDAVKDDRELIAQFASTLHLTVDDRALEQINTNITDLMQQNQEQLERTISSSVGASVVDGFKEIAAKMTEVEKEQVFTCVQCDKEYRNSTNGPKSCSFHRAEYSSWNKSFPCCSGNASHPCEFSSHRPTHHCDYPYAAFFPRAQKVLKYVDTIEKWASIEDSDLEKNAVQKASAGRLLRWVSRGERIDTPTILITVGTVWFSEPYFFDTFTAAQLESVARDVFIGRKTSTIFRTSQSEDEFAMAEWVLSRKAIVIEGIRLTAKAATSSLPYVVVCPIDAPACTKSGDVVTVSEGGLRAYTPEAPYVLPETVRAGPELQDKSVRAPRTDFKTRTSAALPLILKPTSDPPLSANPQFARYDADNFEGSVSVFNKQPSTTPNPITIAKVTAFFRLVGDEEYSPVLSLRILDRVELPVTIDSRQSWALHFEAVVPRTEEDTALQARWFNRAFVARHRPLRLKLVLEDIEDEECSLVLEYVFTPFPFDKPKPDDLARFFFDDPQFYLRHEVRVTKASNGNQGVLRIDRTDIAVKTLQKIVYKALKTGETEINLDIGQKKDTSSWTAWALVDVSCKRVYAIKVVLTQADSVARKTLGCVGYVLCPDYGNTINATRPVRYAQEKAKLEVEPLEEAEFVTEDTVDDYVPEPPKPVVDPTPALPTAMSSTQAVVSDDLNQHLTSIDSSLSRLATAVEQLVDILKKNNL</sequence>
<dbReference type="RefSeq" id="XP_027617786.1">
    <property type="nucleotide sequence ID" value="XM_027761985.1"/>
</dbReference>
<comment type="caution">
    <text evidence="2">The sequence shown here is derived from an EMBL/GenBank/DDBJ whole genome shotgun (WGS) entry which is preliminary data.</text>
</comment>
<accession>A0A401GXF6</accession>
<evidence type="ECO:0000313" key="2">
    <source>
        <dbReference type="EMBL" id="GBE86873.1"/>
    </source>
</evidence>
<name>A0A401GXF6_9APHY</name>
<dbReference type="InterPro" id="IPR059179">
    <property type="entry name" value="MLKL-like_MCAfunc"/>
</dbReference>
<dbReference type="Proteomes" id="UP000287166">
    <property type="component" value="Unassembled WGS sequence"/>
</dbReference>
<dbReference type="CDD" id="cd21037">
    <property type="entry name" value="MLKL_NTD"/>
    <property type="match status" value="1"/>
</dbReference>
<dbReference type="STRING" id="139825.A0A401GXF6"/>
<gene>
    <name evidence="2" type="ORF">SCP_1001150</name>
</gene>
<dbReference type="InParanoid" id="A0A401GXF6"/>
<dbReference type="GO" id="GO:0007166">
    <property type="term" value="P:cell surface receptor signaling pathway"/>
    <property type="evidence" value="ECO:0007669"/>
    <property type="project" value="InterPro"/>
</dbReference>
<dbReference type="InterPro" id="IPR036537">
    <property type="entry name" value="Adaptor_Cbl_N_dom_sf"/>
</dbReference>
<evidence type="ECO:0000313" key="3">
    <source>
        <dbReference type="Proteomes" id="UP000287166"/>
    </source>
</evidence>
<protein>
    <submittedName>
        <fullName evidence="2">Uncharacterized protein</fullName>
    </submittedName>
</protein>
<dbReference type="Gene3D" id="1.20.930.20">
    <property type="entry name" value="Adaptor protein Cbl, N-terminal domain"/>
    <property type="match status" value="1"/>
</dbReference>
<evidence type="ECO:0000256" key="1">
    <source>
        <dbReference type="SAM" id="MobiDB-lite"/>
    </source>
</evidence>
<organism evidence="2 3">
    <name type="scientific">Sparassis crispa</name>
    <dbReference type="NCBI Taxonomy" id="139825"/>
    <lineage>
        <taxon>Eukaryota</taxon>
        <taxon>Fungi</taxon>
        <taxon>Dikarya</taxon>
        <taxon>Basidiomycota</taxon>
        <taxon>Agaricomycotina</taxon>
        <taxon>Agaricomycetes</taxon>
        <taxon>Polyporales</taxon>
        <taxon>Sparassidaceae</taxon>
        <taxon>Sparassis</taxon>
    </lineage>
</organism>